<evidence type="ECO:0000256" key="1">
    <source>
        <dbReference type="ARBA" id="ARBA00005560"/>
    </source>
</evidence>
<evidence type="ECO:0000313" key="6">
    <source>
        <dbReference type="EMBL" id="CAE8710869.1"/>
    </source>
</evidence>
<dbReference type="GO" id="GO:0003677">
    <property type="term" value="F:DNA binding"/>
    <property type="evidence" value="ECO:0007669"/>
    <property type="project" value="UniProtKB-KW"/>
</dbReference>
<evidence type="ECO:0000256" key="3">
    <source>
        <dbReference type="ARBA" id="ARBA00023163"/>
    </source>
</evidence>
<dbReference type="Proteomes" id="UP000626109">
    <property type="component" value="Unassembled WGS sequence"/>
</dbReference>
<feature type="compositionally biased region" description="Low complexity" evidence="4">
    <location>
        <begin position="60"/>
        <end position="84"/>
    </location>
</feature>
<dbReference type="OrthoDB" id="2127950at2759"/>
<dbReference type="Pfam" id="PF00352">
    <property type="entry name" value="TBP"/>
    <property type="match status" value="1"/>
</dbReference>
<dbReference type="PANTHER" id="PTHR10126">
    <property type="entry name" value="TATA-BOX BINDING PROTEIN"/>
    <property type="match status" value="1"/>
</dbReference>
<feature type="compositionally biased region" description="Acidic residues" evidence="4">
    <location>
        <begin position="35"/>
        <end position="46"/>
    </location>
</feature>
<comment type="caution">
    <text evidence="6">The sequence shown here is derived from an EMBL/GenBank/DDBJ whole genome shotgun (WGS) entry which is preliminary data.</text>
</comment>
<evidence type="ECO:0000256" key="2">
    <source>
        <dbReference type="ARBA" id="ARBA00023125"/>
    </source>
</evidence>
<dbReference type="InterPro" id="IPR012295">
    <property type="entry name" value="TBP_dom_sf"/>
</dbReference>
<organism evidence="6 7">
    <name type="scientific">Polarella glacialis</name>
    <name type="common">Dinoflagellate</name>
    <dbReference type="NCBI Taxonomy" id="89957"/>
    <lineage>
        <taxon>Eukaryota</taxon>
        <taxon>Sar</taxon>
        <taxon>Alveolata</taxon>
        <taxon>Dinophyceae</taxon>
        <taxon>Suessiales</taxon>
        <taxon>Suessiaceae</taxon>
        <taxon>Polarella</taxon>
    </lineage>
</organism>
<keyword evidence="3" id="KW-0804">Transcription</keyword>
<accession>A0A813KXV9</accession>
<protein>
    <submittedName>
        <fullName evidence="6">Uncharacterized protein</fullName>
    </submittedName>
</protein>
<evidence type="ECO:0000313" key="5">
    <source>
        <dbReference type="EMBL" id="CAE8597660.1"/>
    </source>
</evidence>
<dbReference type="Gene3D" id="3.30.310.10">
    <property type="entry name" value="TATA-Binding Protein"/>
    <property type="match status" value="2"/>
</dbReference>
<keyword evidence="2" id="KW-0238">DNA-binding</keyword>
<gene>
    <name evidence="5" type="ORF">PGLA1383_LOCUS16095</name>
    <name evidence="6" type="ORF">PGLA2088_LOCUS36180</name>
</gene>
<dbReference type="GO" id="GO:0006352">
    <property type="term" value="P:DNA-templated transcription initiation"/>
    <property type="evidence" value="ECO:0007669"/>
    <property type="project" value="InterPro"/>
</dbReference>
<feature type="region of interest" description="Disordered" evidence="4">
    <location>
        <begin position="14"/>
        <end position="94"/>
    </location>
</feature>
<evidence type="ECO:0000313" key="7">
    <source>
        <dbReference type="Proteomes" id="UP000626109"/>
    </source>
</evidence>
<dbReference type="EMBL" id="CAJNNW010032049">
    <property type="protein sequence ID" value="CAE8710869.1"/>
    <property type="molecule type" value="Genomic_DNA"/>
</dbReference>
<name>A0A813KXV9_POLGL</name>
<dbReference type="Proteomes" id="UP000654075">
    <property type="component" value="Unassembled WGS sequence"/>
</dbReference>
<reference evidence="6" key="1">
    <citation type="submission" date="2021-02" db="EMBL/GenBank/DDBJ databases">
        <authorList>
            <person name="Dougan E. K."/>
            <person name="Rhodes N."/>
            <person name="Thang M."/>
            <person name="Chan C."/>
        </authorList>
    </citation>
    <scope>NUCLEOTIDE SEQUENCE</scope>
</reference>
<dbReference type="EMBL" id="CAJNNV010009668">
    <property type="protein sequence ID" value="CAE8597660.1"/>
    <property type="molecule type" value="Genomic_DNA"/>
</dbReference>
<dbReference type="SUPFAM" id="SSF55945">
    <property type="entry name" value="TATA-box binding protein-like"/>
    <property type="match status" value="1"/>
</dbReference>
<evidence type="ECO:0000256" key="4">
    <source>
        <dbReference type="SAM" id="MobiDB-lite"/>
    </source>
</evidence>
<dbReference type="AlphaFoldDB" id="A0A813KXV9"/>
<evidence type="ECO:0000313" key="8">
    <source>
        <dbReference type="Proteomes" id="UP000654075"/>
    </source>
</evidence>
<proteinExistence type="inferred from homology"/>
<keyword evidence="8" id="KW-1185">Reference proteome</keyword>
<dbReference type="InterPro" id="IPR000814">
    <property type="entry name" value="TBP"/>
</dbReference>
<comment type="similarity">
    <text evidence="1">Belongs to the TBP family.</text>
</comment>
<sequence length="347" mass="37988">MKADSAEAWFQWSQTVSTDCSPDDVQNVPDSQESGWDEEQWEEEWEGEWKEELQPEEVEQQLQEQLELQPLHTPSSSSQPVTSPELLLTKSQHPSPATVASASALVDSETAARFSFSTVSSRPETTEARPGLAVLRTRARDAARTALQGGSEAAQAFSEDNKELQLSGARVRACLARFVLGIPVDLQELARVAPNTEVNPRGFVVIRSLRKPGWTGVINAKGVVKFFTAMDIEASRLAGKKMARMIQRRYSASAGFKHWRVGNVSALANVSFRIDVEGLASSASTVDGLRVVQQSRDSINLEVGEQKIVVAIFATGRLQVYKSAEFAAALGAMEALLPLLRGSGMWW</sequence>